<gene>
    <name evidence="1" type="ORF">MM415B02856_0007</name>
</gene>
<organism evidence="1">
    <name type="scientific">viral metagenome</name>
    <dbReference type="NCBI Taxonomy" id="1070528"/>
    <lineage>
        <taxon>unclassified sequences</taxon>
        <taxon>metagenomes</taxon>
        <taxon>organismal metagenomes</taxon>
    </lineage>
</organism>
<reference evidence="1" key="1">
    <citation type="submission" date="2020-03" db="EMBL/GenBank/DDBJ databases">
        <title>The deep terrestrial virosphere.</title>
        <authorList>
            <person name="Holmfeldt K."/>
            <person name="Nilsson E."/>
            <person name="Simone D."/>
            <person name="Lopez-Fernandez M."/>
            <person name="Wu X."/>
            <person name="de Brujin I."/>
            <person name="Lundin D."/>
            <person name="Andersson A."/>
            <person name="Bertilsson S."/>
            <person name="Dopson M."/>
        </authorList>
    </citation>
    <scope>NUCLEOTIDE SEQUENCE</scope>
    <source>
        <strain evidence="1">MM415B02856</strain>
    </source>
</reference>
<evidence type="ECO:0000313" key="1">
    <source>
        <dbReference type="EMBL" id="QJA87978.1"/>
    </source>
</evidence>
<name>A0A6M3L3X5_9ZZZZ</name>
<sequence length="136" mass="16126">MAFWPFNKKKEEDEEEFPFQENIYFTSESLSKVDAIITSILSGLVARACLRCGMESVLESTFHFTWYKYGPLGYHKLSVLCKDCWNCVSIDERLNYYRIHYDALLEYSKKYGENTAMAKHWQYLWAELEKTVMEGK</sequence>
<proteinExistence type="predicted"/>
<dbReference type="AlphaFoldDB" id="A0A6M3L3X5"/>
<accession>A0A6M3L3X5</accession>
<protein>
    <submittedName>
        <fullName evidence="1">Uncharacterized protein</fullName>
    </submittedName>
</protein>
<dbReference type="EMBL" id="MT142745">
    <property type="protein sequence ID" value="QJA87978.1"/>
    <property type="molecule type" value="Genomic_DNA"/>
</dbReference>